<gene>
    <name evidence="7" type="ORF">SAMN06265795_11351</name>
</gene>
<dbReference type="Pfam" id="PF02826">
    <property type="entry name" value="2-Hacid_dh_C"/>
    <property type="match status" value="1"/>
</dbReference>
<dbReference type="Proteomes" id="UP000198284">
    <property type="component" value="Unassembled WGS sequence"/>
</dbReference>
<accession>A0A239JPZ8</accession>
<dbReference type="InterPro" id="IPR006140">
    <property type="entry name" value="D-isomer_DH_NAD-bd"/>
</dbReference>
<comment type="similarity">
    <text evidence="1 4">Belongs to the D-isomer specific 2-hydroxyacid dehydrogenase family.</text>
</comment>
<dbReference type="InterPro" id="IPR029752">
    <property type="entry name" value="D-isomer_DH_CS1"/>
</dbReference>
<dbReference type="GO" id="GO:0051287">
    <property type="term" value="F:NAD binding"/>
    <property type="evidence" value="ECO:0007669"/>
    <property type="project" value="InterPro"/>
</dbReference>
<evidence type="ECO:0000259" key="5">
    <source>
        <dbReference type="Pfam" id="PF00389"/>
    </source>
</evidence>
<dbReference type="RefSeq" id="WP_089400554.1">
    <property type="nucleotide sequence ID" value="NZ_FZOT01000013.1"/>
</dbReference>
<dbReference type="OrthoDB" id="9805416at2"/>
<dbReference type="CDD" id="cd05299">
    <property type="entry name" value="CtBP_dh"/>
    <property type="match status" value="1"/>
</dbReference>
<dbReference type="PROSITE" id="PS00065">
    <property type="entry name" value="D_2_HYDROXYACID_DH_1"/>
    <property type="match status" value="1"/>
</dbReference>
<organism evidence="7 8">
    <name type="scientific">Noviherbaspirillum humi</name>
    <dbReference type="NCBI Taxonomy" id="1688639"/>
    <lineage>
        <taxon>Bacteria</taxon>
        <taxon>Pseudomonadati</taxon>
        <taxon>Pseudomonadota</taxon>
        <taxon>Betaproteobacteria</taxon>
        <taxon>Burkholderiales</taxon>
        <taxon>Oxalobacteraceae</taxon>
        <taxon>Noviherbaspirillum</taxon>
    </lineage>
</organism>
<dbReference type="PANTHER" id="PTHR43761">
    <property type="entry name" value="D-ISOMER SPECIFIC 2-HYDROXYACID DEHYDROGENASE FAMILY PROTEIN (AFU_ORTHOLOGUE AFUA_1G13630)"/>
    <property type="match status" value="1"/>
</dbReference>
<keyword evidence="8" id="KW-1185">Reference proteome</keyword>
<dbReference type="Gene3D" id="3.40.50.720">
    <property type="entry name" value="NAD(P)-binding Rossmann-like Domain"/>
    <property type="match status" value="2"/>
</dbReference>
<dbReference type="InterPro" id="IPR029753">
    <property type="entry name" value="D-isomer_DH_CS"/>
</dbReference>
<evidence type="ECO:0000313" key="7">
    <source>
        <dbReference type="EMBL" id="SNT07917.1"/>
    </source>
</evidence>
<dbReference type="SUPFAM" id="SSF52283">
    <property type="entry name" value="Formate/glycerate dehydrogenase catalytic domain-like"/>
    <property type="match status" value="1"/>
</dbReference>
<name>A0A239JPZ8_9BURK</name>
<dbReference type="SUPFAM" id="SSF51735">
    <property type="entry name" value="NAD(P)-binding Rossmann-fold domains"/>
    <property type="match status" value="1"/>
</dbReference>
<feature type="domain" description="D-isomer specific 2-hydroxyacid dehydrogenase NAD-binding" evidence="6">
    <location>
        <begin position="107"/>
        <end position="282"/>
    </location>
</feature>
<dbReference type="InterPro" id="IPR036291">
    <property type="entry name" value="NAD(P)-bd_dom_sf"/>
</dbReference>
<dbReference type="Pfam" id="PF00389">
    <property type="entry name" value="2-Hacid_dh"/>
    <property type="match status" value="1"/>
</dbReference>
<dbReference type="InterPro" id="IPR043322">
    <property type="entry name" value="CtBP"/>
</dbReference>
<evidence type="ECO:0000256" key="1">
    <source>
        <dbReference type="ARBA" id="ARBA00005854"/>
    </source>
</evidence>
<reference evidence="7 8" key="1">
    <citation type="submission" date="2017-06" db="EMBL/GenBank/DDBJ databases">
        <authorList>
            <person name="Kim H.J."/>
            <person name="Triplett B.A."/>
        </authorList>
    </citation>
    <scope>NUCLEOTIDE SEQUENCE [LARGE SCALE GENOMIC DNA]</scope>
    <source>
        <strain evidence="7 8">U15</strain>
    </source>
</reference>
<evidence type="ECO:0000256" key="4">
    <source>
        <dbReference type="RuleBase" id="RU003719"/>
    </source>
</evidence>
<evidence type="ECO:0000256" key="3">
    <source>
        <dbReference type="ARBA" id="ARBA00023027"/>
    </source>
</evidence>
<dbReference type="PROSITE" id="PS00670">
    <property type="entry name" value="D_2_HYDROXYACID_DH_2"/>
    <property type="match status" value="1"/>
</dbReference>
<sequence>MKILITDYDFPDIELEQSLYRRSGVDVVSAQCRTEDEVIAASAGCQGLLVQYAPVGARVFAARPEIRIVSRYGAGYDTVDTRAARDYGVWVANSPDYGVGEVATHALAMTLALLRHIAFYDRDVKRGVWHYTSAGAMRRTSDLTLGILGLGRIGKRMAHVARDCFKRVIACDPYLIDGDFPAYVERVSKERLFEASDAVSLHVPLNEETRGMVDRSLLDRMPPASVLVNTARGAVVNIDHLLASLDAGRLAGAGLDVLPMEPPDAQSPIVRHPRVLLTPHAAFYSDIAANELRRKAAQNLIDWQRLGRPAYVVVEGRQQPN</sequence>
<dbReference type="PANTHER" id="PTHR43761:SF1">
    <property type="entry name" value="D-ISOMER SPECIFIC 2-HYDROXYACID DEHYDROGENASE CATALYTIC DOMAIN-CONTAINING PROTEIN-RELATED"/>
    <property type="match status" value="1"/>
</dbReference>
<dbReference type="InterPro" id="IPR006139">
    <property type="entry name" value="D-isomer_2_OHA_DH_cat_dom"/>
</dbReference>
<dbReference type="GO" id="GO:0016616">
    <property type="term" value="F:oxidoreductase activity, acting on the CH-OH group of donors, NAD or NADP as acceptor"/>
    <property type="evidence" value="ECO:0007669"/>
    <property type="project" value="InterPro"/>
</dbReference>
<feature type="domain" description="D-isomer specific 2-hydroxyacid dehydrogenase catalytic" evidence="5">
    <location>
        <begin position="17"/>
        <end position="313"/>
    </location>
</feature>
<evidence type="ECO:0000259" key="6">
    <source>
        <dbReference type="Pfam" id="PF02826"/>
    </source>
</evidence>
<keyword evidence="3" id="KW-0520">NAD</keyword>
<dbReference type="AlphaFoldDB" id="A0A239JPZ8"/>
<protein>
    <submittedName>
        <fullName evidence="7">D-3-phosphoglycerate dehydrogenase</fullName>
    </submittedName>
</protein>
<dbReference type="GO" id="GO:0003714">
    <property type="term" value="F:transcription corepressor activity"/>
    <property type="evidence" value="ECO:0007669"/>
    <property type="project" value="InterPro"/>
</dbReference>
<dbReference type="EMBL" id="FZOT01000013">
    <property type="protein sequence ID" value="SNT07917.1"/>
    <property type="molecule type" value="Genomic_DNA"/>
</dbReference>
<keyword evidence="2 4" id="KW-0560">Oxidoreductase</keyword>
<proteinExistence type="inferred from homology"/>
<dbReference type="InterPro" id="IPR050418">
    <property type="entry name" value="D-iso_2-hydroxyacid_DH_PdxB"/>
</dbReference>
<evidence type="ECO:0000256" key="2">
    <source>
        <dbReference type="ARBA" id="ARBA00023002"/>
    </source>
</evidence>
<evidence type="ECO:0000313" key="8">
    <source>
        <dbReference type="Proteomes" id="UP000198284"/>
    </source>
</evidence>